<feature type="compositionally biased region" description="Basic residues" evidence="1">
    <location>
        <begin position="100"/>
        <end position="109"/>
    </location>
</feature>
<evidence type="ECO:0000313" key="2">
    <source>
        <dbReference type="EMBL" id="MBA4634875.1"/>
    </source>
</evidence>
<feature type="compositionally biased region" description="Polar residues" evidence="1">
    <location>
        <begin position="63"/>
        <end position="80"/>
    </location>
</feature>
<reference evidence="2" key="2">
    <citation type="submission" date="2020-07" db="EMBL/GenBank/DDBJ databases">
        <authorList>
            <person name="Vera ALvarez R."/>
            <person name="Arias-Moreno D.M."/>
            <person name="Jimenez-Jacinto V."/>
            <person name="Jimenez-Bremont J.F."/>
            <person name="Swaminathan K."/>
            <person name="Moose S.P."/>
            <person name="Guerrero-Gonzalez M.L."/>
            <person name="Marino-Ramirez L."/>
            <person name="Landsman D."/>
            <person name="Rodriguez-Kessler M."/>
            <person name="Delgado-Sanchez P."/>
        </authorList>
    </citation>
    <scope>NUCLEOTIDE SEQUENCE</scope>
    <source>
        <tissue evidence="2">Cladode</tissue>
    </source>
</reference>
<dbReference type="AlphaFoldDB" id="A0A7C8Z6X5"/>
<proteinExistence type="predicted"/>
<organism evidence="2">
    <name type="scientific">Opuntia streptacantha</name>
    <name type="common">Prickly pear cactus</name>
    <name type="synonym">Opuntia cardona</name>
    <dbReference type="NCBI Taxonomy" id="393608"/>
    <lineage>
        <taxon>Eukaryota</taxon>
        <taxon>Viridiplantae</taxon>
        <taxon>Streptophyta</taxon>
        <taxon>Embryophyta</taxon>
        <taxon>Tracheophyta</taxon>
        <taxon>Spermatophyta</taxon>
        <taxon>Magnoliopsida</taxon>
        <taxon>eudicotyledons</taxon>
        <taxon>Gunneridae</taxon>
        <taxon>Pentapetalae</taxon>
        <taxon>Caryophyllales</taxon>
        <taxon>Cactineae</taxon>
        <taxon>Cactaceae</taxon>
        <taxon>Opuntioideae</taxon>
        <taxon>Opuntia</taxon>
    </lineage>
</organism>
<feature type="region of interest" description="Disordered" evidence="1">
    <location>
        <begin position="1"/>
        <end position="26"/>
    </location>
</feature>
<sequence length="109" mass="11630">MNVDEGGVNLDPLNDTISQTSGTKTLSAGLCGYTYSEEVTKINQLLKRKTQFIQGEGFDGEANLSQNKDGQGQTGSNSSPPGFEGTVSKIGTAEEEGKSRTRKRKIRGS</sequence>
<feature type="region of interest" description="Disordered" evidence="1">
    <location>
        <begin position="57"/>
        <end position="109"/>
    </location>
</feature>
<evidence type="ECO:0000256" key="1">
    <source>
        <dbReference type="SAM" id="MobiDB-lite"/>
    </source>
</evidence>
<feature type="compositionally biased region" description="Polar residues" evidence="1">
    <location>
        <begin position="15"/>
        <end position="26"/>
    </location>
</feature>
<reference evidence="2" key="1">
    <citation type="journal article" date="2013" name="J. Plant Res.">
        <title>Effect of fungi and light on seed germination of three Opuntia species from semiarid lands of central Mexico.</title>
        <authorList>
            <person name="Delgado-Sanchez P."/>
            <person name="Jimenez-Bremont J.F."/>
            <person name="Guerrero-Gonzalez Mde L."/>
            <person name="Flores J."/>
        </authorList>
    </citation>
    <scope>NUCLEOTIDE SEQUENCE</scope>
    <source>
        <tissue evidence="2">Cladode</tissue>
    </source>
</reference>
<protein>
    <submittedName>
        <fullName evidence="2">Uncharacterized protein</fullName>
    </submittedName>
</protein>
<accession>A0A7C8Z6X5</accession>
<dbReference type="EMBL" id="GISG01092774">
    <property type="protein sequence ID" value="MBA4634875.1"/>
    <property type="molecule type" value="Transcribed_RNA"/>
</dbReference>
<name>A0A7C8Z6X5_OPUST</name>